<dbReference type="AlphaFoldDB" id="A0A8I5N156"/>
<reference evidence="1" key="2">
    <citation type="submission" date="2025-08" db="UniProtKB">
        <authorList>
            <consortium name="Ensembl"/>
        </authorList>
    </citation>
    <scope>IDENTIFICATION</scope>
</reference>
<dbReference type="GeneTree" id="ENSGT00940000161627"/>
<evidence type="ECO:0000313" key="1">
    <source>
        <dbReference type="Ensembl" id="ENSPANP00000049489.1"/>
    </source>
</evidence>
<dbReference type="Proteomes" id="UP000028761">
    <property type="component" value="Chromosome 4"/>
</dbReference>
<name>A0A8I5N156_PAPAN</name>
<reference evidence="1" key="3">
    <citation type="submission" date="2025-09" db="UniProtKB">
        <authorList>
            <consortium name="Ensembl"/>
        </authorList>
    </citation>
    <scope>IDENTIFICATION</scope>
</reference>
<sequence>MPLHFSLGNRVRLHLFFFFETESRCVAQAGVQWQDLGSLQAPPPGFPPFSCLSLPSSWDYRCVPPHLANFCIFSRDGFCHVGQAGLELLNSGDPPTLASQTVRITGVSHRTQPYSKSFKHLGRQDE</sequence>
<accession>A0A8I5N156</accession>
<keyword evidence="2" id="KW-1185">Reference proteome</keyword>
<dbReference type="OMA" id="RTQPYSK"/>
<evidence type="ECO:0000313" key="2">
    <source>
        <dbReference type="Proteomes" id="UP000028761"/>
    </source>
</evidence>
<dbReference type="PANTHER" id="PTHR46254:SF3">
    <property type="entry name" value="SECRETED PROTEIN"/>
    <property type="match status" value="1"/>
</dbReference>
<organism evidence="1 2">
    <name type="scientific">Papio anubis</name>
    <name type="common">Olive baboon</name>
    <dbReference type="NCBI Taxonomy" id="9555"/>
    <lineage>
        <taxon>Eukaryota</taxon>
        <taxon>Metazoa</taxon>
        <taxon>Chordata</taxon>
        <taxon>Craniata</taxon>
        <taxon>Vertebrata</taxon>
        <taxon>Euteleostomi</taxon>
        <taxon>Mammalia</taxon>
        <taxon>Eutheria</taxon>
        <taxon>Euarchontoglires</taxon>
        <taxon>Primates</taxon>
        <taxon>Haplorrhini</taxon>
        <taxon>Catarrhini</taxon>
        <taxon>Cercopithecidae</taxon>
        <taxon>Cercopithecinae</taxon>
        <taxon>Papio</taxon>
    </lineage>
</organism>
<protein>
    <submittedName>
        <fullName evidence="1">Uncharacterized protein</fullName>
    </submittedName>
</protein>
<proteinExistence type="predicted"/>
<dbReference type="PRINTS" id="PR02045">
    <property type="entry name" value="F138DOMAIN"/>
</dbReference>
<reference evidence="1 2" key="1">
    <citation type="submission" date="2012-03" db="EMBL/GenBank/DDBJ databases">
        <title>Whole Genome Assembly of Papio anubis.</title>
        <authorList>
            <person name="Liu Y.L."/>
            <person name="Abraham K.A."/>
            <person name="Akbar H.A."/>
            <person name="Ali S.A."/>
            <person name="Anosike U.A."/>
            <person name="Aqrawi P.A."/>
            <person name="Arias F.A."/>
            <person name="Attaway T.A."/>
            <person name="Awwad R.A."/>
            <person name="Babu C.B."/>
            <person name="Bandaranaike D.B."/>
            <person name="Battles P.B."/>
            <person name="Bell A.B."/>
            <person name="Beltran B.B."/>
            <person name="Berhane-Mersha D.B."/>
            <person name="Bess C.B."/>
            <person name="Bickham C.B."/>
            <person name="Bolden T.B."/>
            <person name="Carter K.C."/>
            <person name="Chau D.C."/>
            <person name="Chavez A.C."/>
            <person name="Clerc-Blankenburg K.C."/>
            <person name="Coyle M.C."/>
            <person name="Dao M.D."/>
            <person name="Davila M.L.D."/>
            <person name="Davy-Carroll L.D."/>
            <person name="Denson S.D."/>
            <person name="Dinh H.D."/>
            <person name="Fernandez S.F."/>
            <person name="Fernando P.F."/>
            <person name="Forbes L.F."/>
            <person name="Francis C.F."/>
            <person name="Francisco L.F."/>
            <person name="Fu Q.F."/>
            <person name="Garcia-Iii R.G."/>
            <person name="Garrett T.G."/>
            <person name="Gross S.G."/>
            <person name="Gubbala S.G."/>
            <person name="Hirani K.H."/>
            <person name="Hogues M.H."/>
            <person name="Hollins B.H."/>
            <person name="Jackson L.J."/>
            <person name="Javaid M.J."/>
            <person name="Jhangiani S.J."/>
            <person name="Johnson A.J."/>
            <person name="Johnson B.J."/>
            <person name="Jones J.J."/>
            <person name="Joshi V.J."/>
            <person name="Kalu J.K."/>
            <person name="Khan N.K."/>
            <person name="Korchina V.K."/>
            <person name="Kovar C.K."/>
            <person name="Lago L.L."/>
            <person name="Lara F.L."/>
            <person name="Le T.-K.L."/>
            <person name="Lee S.L."/>
            <person name="Legall-Iii F.L."/>
            <person name="Lemon S.L."/>
            <person name="Liu J.L."/>
            <person name="Liu Y.-S.L."/>
            <person name="Liyanage D.L."/>
            <person name="Lopez J.L."/>
            <person name="Lorensuhewa L.L."/>
            <person name="Mata R.M."/>
            <person name="Mathew T.M."/>
            <person name="Mercado C.M."/>
            <person name="Mercado I.M."/>
            <person name="Morales K.M."/>
            <person name="Morgan M.M."/>
            <person name="Munidasa M.M."/>
            <person name="Ngo D.N."/>
            <person name="Nguyen L.N."/>
            <person name="Nguyen T.N."/>
            <person name="Nguyen N.N."/>
            <person name="Obregon M.O."/>
            <person name="Okwuonu G.O."/>
            <person name="Ongeri F.O."/>
            <person name="Onwere C.O."/>
            <person name="Osifeso I.O."/>
            <person name="Parra A.P."/>
            <person name="Patil S.P."/>
            <person name="Perez A.P."/>
            <person name="Perez Y.P."/>
            <person name="Pham C.P."/>
            <person name="Pu L.-L.P."/>
            <person name="Puazo M.P."/>
            <person name="Quiroz J.Q."/>
            <person name="Rouhana J.R."/>
            <person name="Ruiz M.R."/>
            <person name="Ruiz S.-J.R."/>
            <person name="Saada N.S."/>
            <person name="Santibanez J.S."/>
            <person name="Scheel M.S."/>
            <person name="Schneider B.S."/>
            <person name="Simmons D.S."/>
            <person name="Sisson I.S."/>
            <person name="Tang L.-Y.T."/>
            <person name="Thornton R.T."/>
            <person name="Tisius J.T."/>
            <person name="Toledanes G.T."/>
            <person name="Trejos Z.T."/>
            <person name="Usmani K.U."/>
            <person name="Varghese R.V."/>
            <person name="Vattathil S.V."/>
            <person name="Vee V.V."/>
            <person name="Walker D.W."/>
            <person name="Weissenberger G.W."/>
            <person name="White C.W."/>
            <person name="Williams A.W."/>
            <person name="Woodworth J.W."/>
            <person name="Wright R.W."/>
            <person name="Zhu Y.Z."/>
            <person name="Han Y.H."/>
            <person name="Newsham I.N."/>
            <person name="Nazareth L.N."/>
            <person name="Worley K.W."/>
            <person name="Muzny D.M."/>
            <person name="Rogers J.R."/>
            <person name="Gibbs R.G."/>
        </authorList>
    </citation>
    <scope>NUCLEOTIDE SEQUENCE [LARGE SCALE GENOMIC DNA]</scope>
</reference>
<dbReference type="Ensembl" id="ENSPANT00000063627.1">
    <property type="protein sequence ID" value="ENSPANP00000049489.1"/>
    <property type="gene ID" value="ENSPANG00000043395.1"/>
</dbReference>
<dbReference type="PANTHER" id="PTHR46254">
    <property type="entry name" value="PROTEIN GVQW1-RELATED"/>
    <property type="match status" value="1"/>
</dbReference>